<dbReference type="GO" id="GO:0047661">
    <property type="term" value="F:amino-acid racemase activity"/>
    <property type="evidence" value="ECO:0007669"/>
    <property type="project" value="InterPro"/>
</dbReference>
<accession>A0A1C4U4B2</accession>
<protein>
    <submittedName>
        <fullName evidence="2">Asp/Glu/hydantoin racemase</fullName>
    </submittedName>
</protein>
<reference evidence="3" key="1">
    <citation type="submission" date="2016-06" db="EMBL/GenBank/DDBJ databases">
        <authorList>
            <person name="Varghese N."/>
            <person name="Submissions Spin"/>
        </authorList>
    </citation>
    <scope>NUCLEOTIDE SEQUENCE [LARGE SCALE GENOMIC DNA]</scope>
    <source>
        <strain evidence="3">DSM 44875</strain>
    </source>
</reference>
<dbReference type="InterPro" id="IPR015942">
    <property type="entry name" value="Asp/Glu/hydantoin_racemase"/>
</dbReference>
<keyword evidence="3" id="KW-1185">Reference proteome</keyword>
<dbReference type="OrthoDB" id="3784929at2"/>
<gene>
    <name evidence="2" type="ORF">GA0070607_0121</name>
</gene>
<proteinExistence type="inferred from homology"/>
<dbReference type="InterPro" id="IPR053714">
    <property type="entry name" value="Iso_Racemase_Enz_sf"/>
</dbReference>
<dbReference type="AlphaFoldDB" id="A0A1C4U4B2"/>
<dbReference type="EMBL" id="LT607412">
    <property type="protein sequence ID" value="SCE66447.1"/>
    <property type="molecule type" value="Genomic_DNA"/>
</dbReference>
<comment type="similarity">
    <text evidence="1">Belongs to the HyuE racemase family.</text>
</comment>
<sequence length="213" mass="21628">MRIYAVTPIHVDAEELARRQARYAALSPPGVDVVLHDIGADAPRALDTDAQVRQSEALVTAALRGAPAGFDALLPDCVLDPGVADLAGILPVPVFGLLRLSLGWAVLSGRGCAAVARNKAIADEITARAGVYGWSDDLLGVEVLDLDVHAIADTSRWASTLGVAVGTLAAGGARSVINGCSAVDLSAGVSLPARVVDPTALALRLIGAGEVGA</sequence>
<dbReference type="Gene3D" id="3.40.50.12500">
    <property type="match status" value="1"/>
</dbReference>
<dbReference type="Pfam" id="PF01177">
    <property type="entry name" value="Asp_Glu_race"/>
    <property type="match status" value="1"/>
</dbReference>
<name>A0A1C4U4B2_9ACTN</name>
<dbReference type="RefSeq" id="WP_089016409.1">
    <property type="nucleotide sequence ID" value="NZ_LT607412.1"/>
</dbReference>
<dbReference type="Proteomes" id="UP000198243">
    <property type="component" value="Chromosome I"/>
</dbReference>
<evidence type="ECO:0000256" key="1">
    <source>
        <dbReference type="ARBA" id="ARBA00038414"/>
    </source>
</evidence>
<evidence type="ECO:0000313" key="2">
    <source>
        <dbReference type="EMBL" id="SCE66447.1"/>
    </source>
</evidence>
<evidence type="ECO:0000313" key="3">
    <source>
        <dbReference type="Proteomes" id="UP000198243"/>
    </source>
</evidence>
<organism evidence="2 3">
    <name type="scientific">Micromonospora coriariae</name>
    <dbReference type="NCBI Taxonomy" id="285665"/>
    <lineage>
        <taxon>Bacteria</taxon>
        <taxon>Bacillati</taxon>
        <taxon>Actinomycetota</taxon>
        <taxon>Actinomycetes</taxon>
        <taxon>Micromonosporales</taxon>
        <taxon>Micromonosporaceae</taxon>
        <taxon>Micromonospora</taxon>
    </lineage>
</organism>